<dbReference type="Proteomes" id="UP000270411">
    <property type="component" value="Chromosome 1"/>
</dbReference>
<sequence>MTDNLDLFGDALASPDKPPGPPRAAPSDKKAPAGKAVQPWTPDAALTALARRLPPNLYFGTSSWSYPGWHGLVYDGQYTESLLSRKGLRACGQHPLLRMAGIDRGFYGPIPLTDYMNYAAQVPEGFRFLIKAPASVCDAWLRGPDGAGRLVNAAFLDAEIAIRDFIVPATGGLGQRCGPLLFQLSPLQSVADDGPAFLARLDAFLAALPPLDPTLTPHACYAVEMRDPALLTPRYIRLLRDRGVRFCLAARDRLPAVPRQAHAQALMDDGAPGPLVLRWMLREGRSYAMAERAYMPFDKLVDPDDATRDAIADVVVRTLRTGQPAYVIVSNNAEGCAPHSIARLASAIADRLEAPASHAMPAAAARPA</sequence>
<dbReference type="EMBL" id="CP033969">
    <property type="protein sequence ID" value="AZG13691.1"/>
    <property type="molecule type" value="Genomic_DNA"/>
</dbReference>
<dbReference type="InterPro" id="IPR036520">
    <property type="entry name" value="UPF0759_sf"/>
</dbReference>
<reference evidence="3" key="1">
    <citation type="submission" date="2018-11" db="EMBL/GenBank/DDBJ databases">
        <title>FDA dAtabase for Regulatory Grade micrObial Sequences (FDA-ARGOS): Supporting development and validation of Infectious Disease Dx tests.</title>
        <authorList>
            <person name="Goldberg B."/>
            <person name="Campos J."/>
            <person name="Tallon L."/>
            <person name="Sadzewicz L."/>
            <person name="Zhao X."/>
            <person name="Vavikolanu K."/>
            <person name="Mehta A."/>
            <person name="Aluvathingal J."/>
            <person name="Nadendla S."/>
            <person name="Geyer C."/>
            <person name="Nandy P."/>
            <person name="Yan Y."/>
            <person name="Sichtig H."/>
        </authorList>
    </citation>
    <scope>NUCLEOTIDE SEQUENCE [LARGE SCALE GENOMIC DNA]</scope>
    <source>
        <strain evidence="3">FDAARGOS_614</strain>
    </source>
</reference>
<dbReference type="Pfam" id="PF01904">
    <property type="entry name" value="DUF72"/>
    <property type="match status" value="1"/>
</dbReference>
<proteinExistence type="predicted"/>
<evidence type="ECO:0000256" key="1">
    <source>
        <dbReference type="SAM" id="MobiDB-lite"/>
    </source>
</evidence>
<evidence type="ECO:0000313" key="2">
    <source>
        <dbReference type="EMBL" id="AZG13691.1"/>
    </source>
</evidence>
<organism evidence="2 3">
    <name type="scientific">Cupriavidus pauculus</name>
    <dbReference type="NCBI Taxonomy" id="82633"/>
    <lineage>
        <taxon>Bacteria</taxon>
        <taxon>Pseudomonadati</taxon>
        <taxon>Pseudomonadota</taxon>
        <taxon>Betaproteobacteria</taxon>
        <taxon>Burkholderiales</taxon>
        <taxon>Burkholderiaceae</taxon>
        <taxon>Cupriavidus</taxon>
    </lineage>
</organism>
<dbReference type="RefSeq" id="WP_124683543.1">
    <property type="nucleotide sequence ID" value="NZ_CP033969.1"/>
</dbReference>
<gene>
    <name evidence="2" type="ORF">EHF44_09655</name>
</gene>
<dbReference type="KEGG" id="cpau:EHF44_09655"/>
<dbReference type="Gene3D" id="3.20.20.410">
    <property type="entry name" value="Protein of unknown function UPF0759"/>
    <property type="match status" value="1"/>
</dbReference>
<evidence type="ECO:0000313" key="3">
    <source>
        <dbReference type="Proteomes" id="UP000270411"/>
    </source>
</evidence>
<dbReference type="OrthoDB" id="9780310at2"/>
<name>A0A3G8GZL9_9BURK</name>
<dbReference type="PANTHER" id="PTHR30348:SF4">
    <property type="entry name" value="DUF72 DOMAIN-CONTAINING PROTEIN"/>
    <property type="match status" value="1"/>
</dbReference>
<dbReference type="AlphaFoldDB" id="A0A3G8GZL9"/>
<protein>
    <submittedName>
        <fullName evidence="2">DUF72 domain-containing protein</fullName>
    </submittedName>
</protein>
<dbReference type="SUPFAM" id="SSF117396">
    <property type="entry name" value="TM1631-like"/>
    <property type="match status" value="1"/>
</dbReference>
<accession>A0A3G8GZL9</accession>
<dbReference type="InterPro" id="IPR002763">
    <property type="entry name" value="DUF72"/>
</dbReference>
<dbReference type="PANTHER" id="PTHR30348">
    <property type="entry name" value="UNCHARACTERIZED PROTEIN YECE"/>
    <property type="match status" value="1"/>
</dbReference>
<feature type="region of interest" description="Disordered" evidence="1">
    <location>
        <begin position="1"/>
        <end position="37"/>
    </location>
</feature>